<dbReference type="STRING" id="1070130.FVIR_GE00304"/>
<proteinExistence type="inferred from homology"/>
<sequence>MRNYNFSPLFRQWIGFEKLASNIQEDHQGIHYPPYNIEKSDDNHYRITLSLAGFTQKELSIELEGFRLTIKGKPVLREKETHYLHQGLFYKEFSLSFTLAEHMTVEQANFNYGLLNIDLKRNIPESMQPRRVAISTTENHPALQNHTLNTE</sequence>
<dbReference type="InterPro" id="IPR002068">
    <property type="entry name" value="A-crystallin/Hsp20_dom"/>
</dbReference>
<evidence type="ECO:0000313" key="7">
    <source>
        <dbReference type="Proteomes" id="UP000095665"/>
    </source>
</evidence>
<dbReference type="CDD" id="cd06470">
    <property type="entry name" value="ACD_IbpA-B_like"/>
    <property type="match status" value="1"/>
</dbReference>
<dbReference type="KEGG" id="ged:FVIR_GE00304"/>
<gene>
    <name evidence="6" type="primary">ibpB</name>
    <name evidence="6" type="ORF">FVIR_GE00304</name>
</gene>
<dbReference type="RefSeq" id="WP_067498057.1">
    <property type="nucleotide sequence ID" value="NZ_LN999832.1"/>
</dbReference>
<dbReference type="InterPro" id="IPR008978">
    <property type="entry name" value="HSP20-like_chaperone"/>
</dbReference>
<dbReference type="NCBIfam" id="NF008618">
    <property type="entry name" value="PRK11597.1"/>
    <property type="match status" value="1"/>
</dbReference>
<dbReference type="SUPFAM" id="SSF49764">
    <property type="entry name" value="HSP20-like chaperones"/>
    <property type="match status" value="1"/>
</dbReference>
<comment type="similarity">
    <text evidence="3 4">Belongs to the small heat shock protein (HSP20) family.</text>
</comment>
<accession>A0A143WRL2</accession>
<evidence type="ECO:0000259" key="5">
    <source>
        <dbReference type="PROSITE" id="PS01031"/>
    </source>
</evidence>
<organism evidence="6 7">
    <name type="scientific">Candidatus Gullanella endobia</name>
    <dbReference type="NCBI Taxonomy" id="1070130"/>
    <lineage>
        <taxon>Bacteria</taxon>
        <taxon>Pseudomonadati</taxon>
        <taxon>Pseudomonadota</taxon>
        <taxon>Gammaproteobacteria</taxon>
        <taxon>Enterobacterales</taxon>
        <taxon>Enterobacteriaceae</taxon>
        <taxon>Candidatus Gullanella</taxon>
    </lineage>
</organism>
<dbReference type="EMBL" id="LN999832">
    <property type="protein sequence ID" value="CUX96167.1"/>
    <property type="molecule type" value="Genomic_DNA"/>
</dbReference>
<dbReference type="PANTHER" id="PTHR47062">
    <property type="match status" value="1"/>
</dbReference>
<dbReference type="Proteomes" id="UP000095665">
    <property type="component" value="Chromosome I"/>
</dbReference>
<dbReference type="InterPro" id="IPR037913">
    <property type="entry name" value="ACD_IbpA/B"/>
</dbReference>
<feature type="domain" description="SHSP" evidence="5">
    <location>
        <begin position="26"/>
        <end position="137"/>
    </location>
</feature>
<dbReference type="AlphaFoldDB" id="A0A143WRL2"/>
<evidence type="ECO:0000256" key="1">
    <source>
        <dbReference type="ARBA" id="ARBA00023016"/>
    </source>
</evidence>
<evidence type="ECO:0000256" key="2">
    <source>
        <dbReference type="ARBA" id="ARBA00023186"/>
    </source>
</evidence>
<dbReference type="Pfam" id="PF00011">
    <property type="entry name" value="HSP20"/>
    <property type="match status" value="1"/>
</dbReference>
<evidence type="ECO:0000256" key="3">
    <source>
        <dbReference type="PROSITE-ProRule" id="PRU00285"/>
    </source>
</evidence>
<dbReference type="PANTHER" id="PTHR47062:SF2">
    <property type="entry name" value="SMALL HEAT SHOCK PROTEIN IBPB"/>
    <property type="match status" value="1"/>
</dbReference>
<reference evidence="7" key="1">
    <citation type="submission" date="2016-01" db="EMBL/GenBank/DDBJ databases">
        <authorList>
            <person name="Husnik F."/>
        </authorList>
    </citation>
    <scope>NUCLEOTIDE SEQUENCE [LARGE SCALE GENOMIC DNA]</scope>
</reference>
<evidence type="ECO:0000256" key="4">
    <source>
        <dbReference type="RuleBase" id="RU003616"/>
    </source>
</evidence>
<protein>
    <submittedName>
        <fullName evidence="6">Small heat shock protein IbpB</fullName>
    </submittedName>
</protein>
<evidence type="ECO:0000313" key="6">
    <source>
        <dbReference type="EMBL" id="CUX96167.1"/>
    </source>
</evidence>
<dbReference type="PROSITE" id="PS01031">
    <property type="entry name" value="SHSP"/>
    <property type="match status" value="1"/>
</dbReference>
<keyword evidence="7" id="KW-1185">Reference proteome</keyword>
<name>A0A143WRL2_9ENTR</name>
<dbReference type="PATRIC" id="fig|1070130.3.peg.499"/>
<keyword evidence="1 6" id="KW-0346">Stress response</keyword>
<keyword evidence="2" id="KW-0143">Chaperone</keyword>
<dbReference type="OrthoDB" id="6871152at2"/>
<dbReference type="Gene3D" id="2.60.40.790">
    <property type="match status" value="1"/>
</dbReference>